<gene>
    <name evidence="1" type="ORF">GALL_475720</name>
</gene>
<dbReference type="AlphaFoldDB" id="A0A1J5Q4M6"/>
<dbReference type="NCBIfam" id="TIGR02243">
    <property type="entry name" value="putative baseplate assembly protein"/>
    <property type="match status" value="1"/>
</dbReference>
<organism evidence="1">
    <name type="scientific">mine drainage metagenome</name>
    <dbReference type="NCBI Taxonomy" id="410659"/>
    <lineage>
        <taxon>unclassified sequences</taxon>
        <taxon>metagenomes</taxon>
        <taxon>ecological metagenomes</taxon>
    </lineage>
</organism>
<sequence length="564" mass="60356">MITPNSRELRDAISAGALVFETAHNAVLDERLNRLSFYNWGDDGCCLPRGATQATLRGHLDALLVGDILLFEEVASPTTFKADDADHAHRWAVRLTKVTLSTDPSGQLFDKVPVDGPVDATEIAWDASDALPFPLCLSVKEQPGLEVSIALGNIVLADHGLTVIDEPLGAVPPSTMQLAPAAPADCCDKPAAKPVPPRFRPALKNAPLSHSFNLADLLDVAVGDNENWWPASTLLSIDPRAAMPKVSKLAGTAGAVTSPWTVRRDLLVSASDAADFVVEVEDSGRARLRFGDDDHGQRPTVGTAFVATYRVGNGVAGNVGSEAVAHVVSATNGVFTAVRNPMAAAGGVEREDIEAVRRDAPQAFRTQQRAVTPADYAAAAERLPDVQRAAATFRWTGSWYTVFVTPDRFGGGDVDATFKSRLRGSLERYRMAGYDLEVSEPRFVPLDIALHVCVNEEYFRSDVLHAVAEVLSSGIRPDGSRGLCHPDNFSFGQPVYLSRLIAAAQAVEGVDSIRADRFQRMISPSPVSLPDGVIDVGDLEIAELANNPNFRERGRLALAAGGGK</sequence>
<reference evidence="1" key="1">
    <citation type="submission" date="2016-10" db="EMBL/GenBank/DDBJ databases">
        <title>Sequence of Gallionella enrichment culture.</title>
        <authorList>
            <person name="Poehlein A."/>
            <person name="Muehling M."/>
            <person name="Daniel R."/>
        </authorList>
    </citation>
    <scope>NUCLEOTIDE SEQUENCE</scope>
</reference>
<dbReference type="InterPro" id="IPR011749">
    <property type="entry name" value="CHP02243"/>
</dbReference>
<protein>
    <submittedName>
        <fullName evidence="1">Uncharacterized protein</fullName>
    </submittedName>
</protein>
<comment type="caution">
    <text evidence="1">The sequence shown here is derived from an EMBL/GenBank/DDBJ whole genome shotgun (WGS) entry which is preliminary data.</text>
</comment>
<name>A0A1J5Q4M6_9ZZZZ</name>
<dbReference type="EMBL" id="MLJW01004015">
    <property type="protein sequence ID" value="OIQ70813.1"/>
    <property type="molecule type" value="Genomic_DNA"/>
</dbReference>
<evidence type="ECO:0000313" key="1">
    <source>
        <dbReference type="EMBL" id="OIQ70813.1"/>
    </source>
</evidence>
<accession>A0A1J5Q4M6</accession>
<proteinExistence type="predicted"/>